<gene>
    <name evidence="1" type="ORF">FH972_024650</name>
</gene>
<proteinExistence type="predicted"/>
<reference evidence="1 2" key="1">
    <citation type="submission" date="2019-06" db="EMBL/GenBank/DDBJ databases">
        <title>A chromosomal-level reference genome of Carpinus fangiana (Coryloideae, Betulaceae).</title>
        <authorList>
            <person name="Yang X."/>
            <person name="Wang Z."/>
            <person name="Zhang L."/>
            <person name="Hao G."/>
            <person name="Liu J."/>
            <person name="Yang Y."/>
        </authorList>
    </citation>
    <scope>NUCLEOTIDE SEQUENCE [LARGE SCALE GENOMIC DNA]</scope>
    <source>
        <strain evidence="1">Cfa_2016G</strain>
        <tissue evidence="1">Leaf</tissue>
    </source>
</reference>
<protein>
    <submittedName>
        <fullName evidence="1">Uncharacterized protein</fullName>
    </submittedName>
</protein>
<dbReference type="EMBL" id="VIBQ01000017">
    <property type="protein sequence ID" value="KAB8360918.1"/>
    <property type="molecule type" value="Genomic_DNA"/>
</dbReference>
<evidence type="ECO:0000313" key="2">
    <source>
        <dbReference type="Proteomes" id="UP000327013"/>
    </source>
</evidence>
<accession>A0A5N6KYL4</accession>
<dbReference type="AlphaFoldDB" id="A0A5N6KYL4"/>
<evidence type="ECO:0000313" key="1">
    <source>
        <dbReference type="EMBL" id="KAB8360918.1"/>
    </source>
</evidence>
<dbReference type="Proteomes" id="UP000327013">
    <property type="component" value="Unassembled WGS sequence"/>
</dbReference>
<name>A0A5N6KYL4_9ROSI</name>
<keyword evidence="2" id="KW-1185">Reference proteome</keyword>
<comment type="caution">
    <text evidence="1">The sequence shown here is derived from an EMBL/GenBank/DDBJ whole genome shotgun (WGS) entry which is preliminary data.</text>
</comment>
<organism evidence="1 2">
    <name type="scientific">Carpinus fangiana</name>
    <dbReference type="NCBI Taxonomy" id="176857"/>
    <lineage>
        <taxon>Eukaryota</taxon>
        <taxon>Viridiplantae</taxon>
        <taxon>Streptophyta</taxon>
        <taxon>Embryophyta</taxon>
        <taxon>Tracheophyta</taxon>
        <taxon>Spermatophyta</taxon>
        <taxon>Magnoliopsida</taxon>
        <taxon>eudicotyledons</taxon>
        <taxon>Gunneridae</taxon>
        <taxon>Pentapetalae</taxon>
        <taxon>rosids</taxon>
        <taxon>fabids</taxon>
        <taxon>Fagales</taxon>
        <taxon>Betulaceae</taxon>
        <taxon>Carpinus</taxon>
    </lineage>
</organism>
<sequence>MSNLKTKHTKVSIKLIGNSYTGKTQIVEIVLKATSSAKTHDPEKGRAVREGRDGACDVTGAAGAGAGIGGLGAVGDGVIAQQLGQGASGLLAEEQGRGLGSAGLHISVGDNVEEAAVLHNAGVVGASLDGLLQEAFLPSLLEVTVITKTGWVAVGDDKLASLASELLGVPDGLEEDRGCASLKALRASATHDLVGVRHMALVVGRINILAVPAGGEHELETNTVLAFSVKEVLLGKVVTAKGRLGCGAVVQAVETNSLLAESRLSDLKASPVRLGRLRLGASEVAAVVVTRNHLETLGKGLDVVAVKKVVRKHTTGLADLLEIAVGVAEVEVGGPVGRLVLTNLARGAVGVGQEVGRGGGGADG</sequence>